<dbReference type="OrthoDB" id="8478320at2"/>
<protein>
    <submittedName>
        <fullName evidence="4">DsbA family protein</fullName>
    </submittedName>
</protein>
<dbReference type="PANTHER" id="PTHR13887:SF56">
    <property type="entry name" value="THIOREDOXIN-LIKE REDUCTASE RV2466C"/>
    <property type="match status" value="1"/>
</dbReference>
<dbReference type="InterPro" id="IPR036249">
    <property type="entry name" value="Thioredoxin-like_sf"/>
</dbReference>
<comment type="caution">
    <text evidence="4">The sequence shown here is derived from an EMBL/GenBank/DDBJ whole genome shotgun (WGS) entry which is preliminary data.</text>
</comment>
<dbReference type="Gene3D" id="1.10.40.80">
    <property type="match status" value="1"/>
</dbReference>
<evidence type="ECO:0000313" key="4">
    <source>
        <dbReference type="EMBL" id="RYC31297.1"/>
    </source>
</evidence>
<accession>A0A4Q2U8B1</accession>
<dbReference type="Proteomes" id="UP000290759">
    <property type="component" value="Unassembled WGS sequence"/>
</dbReference>
<comment type="similarity">
    <text evidence="2">Belongs to the thioredoxin family. DsbA subfamily.</text>
</comment>
<dbReference type="EMBL" id="QYBB01000015">
    <property type="protein sequence ID" value="RYC31297.1"/>
    <property type="molecule type" value="Genomic_DNA"/>
</dbReference>
<evidence type="ECO:0000256" key="2">
    <source>
        <dbReference type="ARBA" id="ARBA00005791"/>
    </source>
</evidence>
<proteinExistence type="inferred from homology"/>
<name>A0A4Q2U8B1_9HYPH</name>
<dbReference type="Pfam" id="PF13462">
    <property type="entry name" value="Thioredoxin_4"/>
    <property type="match status" value="1"/>
</dbReference>
<dbReference type="PANTHER" id="PTHR13887">
    <property type="entry name" value="GLUTATHIONE S-TRANSFERASE KAPPA"/>
    <property type="match status" value="1"/>
</dbReference>
<reference evidence="4 5" key="2">
    <citation type="submission" date="2019-02" db="EMBL/GenBank/DDBJ databases">
        <title>'Lichenibacterium ramalinii' gen. nov. sp. nov., 'Lichenibacterium minor' gen. nov. sp. nov.</title>
        <authorList>
            <person name="Pankratov T."/>
        </authorList>
    </citation>
    <scope>NUCLEOTIDE SEQUENCE [LARGE SCALE GENOMIC DNA]</scope>
    <source>
        <strain evidence="4 5">RmlP026</strain>
    </source>
</reference>
<dbReference type="AlphaFoldDB" id="A0A4Q2U8B1"/>
<feature type="domain" description="Thioredoxin" evidence="3">
    <location>
        <begin position="63"/>
        <end position="238"/>
    </location>
</feature>
<evidence type="ECO:0000256" key="1">
    <source>
        <dbReference type="ARBA" id="ARBA00003565"/>
    </source>
</evidence>
<dbReference type="RefSeq" id="WP_129227580.1">
    <property type="nucleotide sequence ID" value="NZ_QYBB01000015.1"/>
</dbReference>
<dbReference type="Gene3D" id="3.40.30.10">
    <property type="entry name" value="Glutaredoxin"/>
    <property type="match status" value="1"/>
</dbReference>
<organism evidence="4 5">
    <name type="scientific">Lichenibacterium minor</name>
    <dbReference type="NCBI Taxonomy" id="2316528"/>
    <lineage>
        <taxon>Bacteria</taxon>
        <taxon>Pseudomonadati</taxon>
        <taxon>Pseudomonadota</taxon>
        <taxon>Alphaproteobacteria</taxon>
        <taxon>Hyphomicrobiales</taxon>
        <taxon>Lichenihabitantaceae</taxon>
        <taxon>Lichenibacterium</taxon>
    </lineage>
</organism>
<dbReference type="InterPro" id="IPR012336">
    <property type="entry name" value="Thioredoxin-like_fold"/>
</dbReference>
<dbReference type="PROSITE" id="PS51352">
    <property type="entry name" value="THIOREDOXIN_2"/>
    <property type="match status" value="1"/>
</dbReference>
<dbReference type="InterPro" id="IPR013766">
    <property type="entry name" value="Thioredoxin_domain"/>
</dbReference>
<comment type="function">
    <text evidence="1">May be required for disulfide bond formation in some proteins.</text>
</comment>
<evidence type="ECO:0000259" key="3">
    <source>
        <dbReference type="PROSITE" id="PS51352"/>
    </source>
</evidence>
<dbReference type="SUPFAM" id="SSF52833">
    <property type="entry name" value="Thioredoxin-like"/>
    <property type="match status" value="1"/>
</dbReference>
<reference evidence="4 5" key="1">
    <citation type="submission" date="2018-12" db="EMBL/GenBank/DDBJ databases">
        <authorList>
            <person name="Grouzdev D.S."/>
            <person name="Krutkina M.S."/>
        </authorList>
    </citation>
    <scope>NUCLEOTIDE SEQUENCE [LARGE SCALE GENOMIC DNA]</scope>
    <source>
        <strain evidence="4 5">RmlP026</strain>
    </source>
</reference>
<evidence type="ECO:0000313" key="5">
    <source>
        <dbReference type="Proteomes" id="UP000290759"/>
    </source>
</evidence>
<keyword evidence="5" id="KW-1185">Reference proteome</keyword>
<sequence>MKLIDCEGFVAPKARIERAGCPPVDEARSGSALSRAVRPFLLSLILIASAGIAPGTDAAERTVDVGQLMSKQPLPDLWIGKGDAPITIIEYASMTCTHCAAFHADVWPALKAKYIDTGRARFVLREFPLDPLSTAAFMLGRCAGAEKRDAVLDLLFTKQNDWAFTDKPVTALEETAKQAGIAHDAFQGCLQDQALYSSINAERDRAASAFAVDSTPVFFVNGVKHVGSPSMDDLDRMM</sequence>
<gene>
    <name evidence="4" type="ORF">D3273_14360</name>
</gene>